<gene>
    <name evidence="1" type="ORF">AKJ09_06709</name>
</gene>
<reference evidence="1 2" key="1">
    <citation type="submission" date="2015-08" db="EMBL/GenBank/DDBJ databases">
        <authorList>
            <person name="Babu N.S."/>
            <person name="Beckwith C.J."/>
            <person name="Beseler K.G."/>
            <person name="Brison A."/>
            <person name="Carone J.V."/>
            <person name="Caskin T.P."/>
            <person name="Diamond M."/>
            <person name="Durham M.E."/>
            <person name="Foxe J.M."/>
            <person name="Go M."/>
            <person name="Henderson B.A."/>
            <person name="Jones I.B."/>
            <person name="McGettigan J.A."/>
            <person name="Micheletti S.J."/>
            <person name="Nasrallah M.E."/>
            <person name="Ortiz D."/>
            <person name="Piller C.R."/>
            <person name="Privatt S.R."/>
            <person name="Schneider S.L."/>
            <person name="Sharp S."/>
            <person name="Smith T.C."/>
            <person name="Stanton J.D."/>
            <person name="Ullery H.E."/>
            <person name="Wilson R.J."/>
            <person name="Serrano M.G."/>
            <person name="Buck G."/>
            <person name="Lee V."/>
            <person name="Wang Y."/>
            <person name="Carvalho R."/>
            <person name="Voegtly L."/>
            <person name="Shi R."/>
            <person name="Duckworth R."/>
            <person name="Johnson A."/>
            <person name="Loviza R."/>
            <person name="Walstead R."/>
            <person name="Shah Z."/>
            <person name="Kiflezghi M."/>
            <person name="Wade K."/>
            <person name="Ball S.L."/>
            <person name="Bradley K.W."/>
            <person name="Asai D.J."/>
            <person name="Bowman C.A."/>
            <person name="Russell D.A."/>
            <person name="Pope W.H."/>
            <person name="Jacobs-Sera D."/>
            <person name="Hendrix R.W."/>
            <person name="Hatfull G.F."/>
        </authorList>
    </citation>
    <scope>NUCLEOTIDE SEQUENCE [LARGE SCALE GENOMIC DNA]</scope>
    <source>
        <strain evidence="1 2">DSM 27648</strain>
    </source>
</reference>
<sequence>MPFCGVGVHGTSHAFGLWGSSLDDLWAATRAGVLHHWDGDTWSEVATGGISVTPVRGSGPNDVWAIAPGVAVVHWDGVSWSTTPTLDAVDIWAASPNDATACARRSGRG</sequence>
<dbReference type="STRING" id="1391654.AKJ09_06709"/>
<dbReference type="AlphaFoldDB" id="A0A0K1Q2K4"/>
<accession>A0A0K1Q2K4</accession>
<keyword evidence="2" id="KW-1185">Reference proteome</keyword>
<evidence type="ECO:0000313" key="2">
    <source>
        <dbReference type="Proteomes" id="UP000064967"/>
    </source>
</evidence>
<dbReference type="EMBL" id="CP012333">
    <property type="protein sequence ID" value="AKV00046.1"/>
    <property type="molecule type" value="Genomic_DNA"/>
</dbReference>
<dbReference type="KEGG" id="llu:AKJ09_06709"/>
<dbReference type="Proteomes" id="UP000064967">
    <property type="component" value="Chromosome"/>
</dbReference>
<protein>
    <submittedName>
        <fullName evidence="1">Uncharacterized protein</fullName>
    </submittedName>
</protein>
<name>A0A0K1Q2K4_9BACT</name>
<proteinExistence type="predicted"/>
<evidence type="ECO:0000313" key="1">
    <source>
        <dbReference type="EMBL" id="AKV00046.1"/>
    </source>
</evidence>
<organism evidence="1 2">
    <name type="scientific">Labilithrix luteola</name>
    <dbReference type="NCBI Taxonomy" id="1391654"/>
    <lineage>
        <taxon>Bacteria</taxon>
        <taxon>Pseudomonadati</taxon>
        <taxon>Myxococcota</taxon>
        <taxon>Polyangia</taxon>
        <taxon>Polyangiales</taxon>
        <taxon>Labilitrichaceae</taxon>
        <taxon>Labilithrix</taxon>
    </lineage>
</organism>